<evidence type="ECO:0000256" key="10">
    <source>
        <dbReference type="SAM" id="SignalP"/>
    </source>
</evidence>
<dbReference type="SUPFAM" id="SSF51126">
    <property type="entry name" value="Pectin lyase-like"/>
    <property type="match status" value="1"/>
</dbReference>
<dbReference type="Proteomes" id="UP000189701">
    <property type="component" value="Unplaced"/>
</dbReference>
<dbReference type="AlphaFoldDB" id="A0A1U7XUA6"/>
<evidence type="ECO:0000313" key="13">
    <source>
        <dbReference type="RefSeq" id="XP_009795597.1"/>
    </source>
</evidence>
<dbReference type="PANTHER" id="PTHR31707">
    <property type="entry name" value="PECTINESTERASE"/>
    <property type="match status" value="1"/>
</dbReference>
<evidence type="ECO:0000256" key="1">
    <source>
        <dbReference type="ARBA" id="ARBA00004191"/>
    </source>
</evidence>
<evidence type="ECO:0000256" key="2">
    <source>
        <dbReference type="ARBA" id="ARBA00005184"/>
    </source>
</evidence>
<evidence type="ECO:0000256" key="9">
    <source>
        <dbReference type="ARBA" id="ARBA00047928"/>
    </source>
</evidence>
<name>A0A1U7XUA6_NICSY</name>
<dbReference type="GO" id="GO:0045490">
    <property type="term" value="P:pectin catabolic process"/>
    <property type="evidence" value="ECO:0007669"/>
    <property type="project" value="UniProtKB-UniPathway"/>
</dbReference>
<evidence type="ECO:0000259" key="11">
    <source>
        <dbReference type="Pfam" id="PF01095"/>
    </source>
</evidence>
<comment type="pathway">
    <text evidence="2">Glycan metabolism; pectin degradation; 2-dehydro-3-deoxy-D-gluconate from pectin: step 1/5.</text>
</comment>
<dbReference type="STRING" id="4096.A0A1U7XUA6"/>
<dbReference type="RefSeq" id="XP_009795597.1">
    <property type="nucleotide sequence ID" value="XM_009797295.1"/>
</dbReference>
<evidence type="ECO:0000256" key="6">
    <source>
        <dbReference type="ARBA" id="ARBA00022801"/>
    </source>
</evidence>
<keyword evidence="10" id="KW-0732">Signal</keyword>
<dbReference type="InterPro" id="IPR012334">
    <property type="entry name" value="Pectin_lyas_fold"/>
</dbReference>
<evidence type="ECO:0000256" key="8">
    <source>
        <dbReference type="ARBA" id="ARBA00023316"/>
    </source>
</evidence>
<protein>
    <recommendedName>
        <fullName evidence="3">pectinesterase</fullName>
        <ecNumber evidence="3">3.1.1.11</ecNumber>
    </recommendedName>
</protein>
<evidence type="ECO:0000256" key="4">
    <source>
        <dbReference type="ARBA" id="ARBA00022512"/>
    </source>
</evidence>
<dbReference type="InterPro" id="IPR011050">
    <property type="entry name" value="Pectin_lyase_fold/virulence"/>
</dbReference>
<keyword evidence="8" id="KW-0961">Cell wall biogenesis/degradation</keyword>
<evidence type="ECO:0000313" key="12">
    <source>
        <dbReference type="Proteomes" id="UP000189701"/>
    </source>
</evidence>
<comment type="subcellular location">
    <subcellularLocation>
        <location evidence="1">Secreted</location>
        <location evidence="1">Cell wall</location>
    </subcellularLocation>
</comment>
<keyword evidence="5" id="KW-0964">Secreted</keyword>
<reference evidence="13" key="2">
    <citation type="submission" date="2025-08" db="UniProtKB">
        <authorList>
            <consortium name="RefSeq"/>
        </authorList>
    </citation>
    <scope>IDENTIFICATION</scope>
    <source>
        <tissue evidence="13">Leaf</tissue>
    </source>
</reference>
<reference evidence="12" key="1">
    <citation type="journal article" date="2013" name="Genome Biol.">
        <title>Reference genomes and transcriptomes of Nicotiana sylvestris and Nicotiana tomentosiformis.</title>
        <authorList>
            <person name="Sierro N."/>
            <person name="Battey J.N."/>
            <person name="Ouadi S."/>
            <person name="Bovet L."/>
            <person name="Goepfert S."/>
            <person name="Bakaher N."/>
            <person name="Peitsch M.C."/>
            <person name="Ivanov N.V."/>
        </authorList>
    </citation>
    <scope>NUCLEOTIDE SEQUENCE [LARGE SCALE GENOMIC DNA]</scope>
</reference>
<dbReference type="GO" id="GO:0042545">
    <property type="term" value="P:cell wall modification"/>
    <property type="evidence" value="ECO:0007669"/>
    <property type="project" value="InterPro"/>
</dbReference>
<dbReference type="FunFam" id="2.160.20.10:FF:000029">
    <property type="entry name" value="Pectinesterase 4"/>
    <property type="match status" value="1"/>
</dbReference>
<evidence type="ECO:0000256" key="7">
    <source>
        <dbReference type="ARBA" id="ARBA00023085"/>
    </source>
</evidence>
<feature type="domain" description="Pectinesterase catalytic" evidence="11">
    <location>
        <begin position="29"/>
        <end position="322"/>
    </location>
</feature>
<sequence length="336" mass="37519">MRFATIFVMIWLTILCYGGCQQITQPPYNAIVALDGSGNYTTIMAAVSAAPNNSVTYYYIKIKQGTYNEYVQIESWKTNIVFIGEGMDKTIISGDKSYGAGIGTMYTATVGVNGQGFVAQGITFRNIAGPKMLQAVALRAEADFLTFYQCRFEGYQDTLYTKYGRQFYRDCDILGTIDFICGDAAAVFQNCLIEVRQPLLGQYITISAQQRDFETTLTGLVLQNCTLKATPDLEKAGNITMYLGRPWGNFSRTVIMQSYIDLLINPRGWIEFEGMPLVRPFYMEYRNSGPGTDTTGRVKWAVATDDANVASSFTVRNFIGGDKWIPPTIPHYLDLL</sequence>
<comment type="catalytic activity">
    <reaction evidence="9">
        <text>[(1-&gt;4)-alpha-D-galacturonosyl methyl ester](n) + n H2O = [(1-&gt;4)-alpha-D-galacturonosyl](n) + n methanol + n H(+)</text>
        <dbReference type="Rhea" id="RHEA:22380"/>
        <dbReference type="Rhea" id="RHEA-COMP:14570"/>
        <dbReference type="Rhea" id="RHEA-COMP:14573"/>
        <dbReference type="ChEBI" id="CHEBI:15377"/>
        <dbReference type="ChEBI" id="CHEBI:15378"/>
        <dbReference type="ChEBI" id="CHEBI:17790"/>
        <dbReference type="ChEBI" id="CHEBI:140522"/>
        <dbReference type="ChEBI" id="CHEBI:140523"/>
        <dbReference type="EC" id="3.1.1.11"/>
    </reaction>
</comment>
<evidence type="ECO:0000256" key="3">
    <source>
        <dbReference type="ARBA" id="ARBA00013229"/>
    </source>
</evidence>
<evidence type="ECO:0000256" key="5">
    <source>
        <dbReference type="ARBA" id="ARBA00022525"/>
    </source>
</evidence>
<organism evidence="12 13">
    <name type="scientific">Nicotiana sylvestris</name>
    <name type="common">Wood tobacco</name>
    <name type="synonym">South American tobacco</name>
    <dbReference type="NCBI Taxonomy" id="4096"/>
    <lineage>
        <taxon>Eukaryota</taxon>
        <taxon>Viridiplantae</taxon>
        <taxon>Streptophyta</taxon>
        <taxon>Embryophyta</taxon>
        <taxon>Tracheophyta</taxon>
        <taxon>Spermatophyta</taxon>
        <taxon>Magnoliopsida</taxon>
        <taxon>eudicotyledons</taxon>
        <taxon>Gunneridae</taxon>
        <taxon>Pentapetalae</taxon>
        <taxon>asterids</taxon>
        <taxon>lamiids</taxon>
        <taxon>Solanales</taxon>
        <taxon>Solanaceae</taxon>
        <taxon>Nicotianoideae</taxon>
        <taxon>Nicotianeae</taxon>
        <taxon>Nicotiana</taxon>
    </lineage>
</organism>
<feature type="chain" id="PRO_5011111528" description="pectinesterase" evidence="10">
    <location>
        <begin position="21"/>
        <end position="336"/>
    </location>
</feature>
<dbReference type="EC" id="3.1.1.11" evidence="3"/>
<dbReference type="OrthoDB" id="2019149at2759"/>
<gene>
    <name evidence="13" type="primary">LOC104242267</name>
</gene>
<dbReference type="Gene3D" id="2.160.20.10">
    <property type="entry name" value="Single-stranded right-handed beta-helix, Pectin lyase-like"/>
    <property type="match status" value="1"/>
</dbReference>
<keyword evidence="12" id="KW-1185">Reference proteome</keyword>
<keyword evidence="6" id="KW-0378">Hydrolase</keyword>
<dbReference type="Pfam" id="PF01095">
    <property type="entry name" value="Pectinesterase"/>
    <property type="match status" value="1"/>
</dbReference>
<dbReference type="GO" id="GO:0030599">
    <property type="term" value="F:pectinesterase activity"/>
    <property type="evidence" value="ECO:0007669"/>
    <property type="project" value="UniProtKB-EC"/>
</dbReference>
<keyword evidence="7" id="KW-0063">Aspartyl esterase</keyword>
<proteinExistence type="predicted"/>
<keyword evidence="4" id="KW-0134">Cell wall</keyword>
<feature type="signal peptide" evidence="10">
    <location>
        <begin position="1"/>
        <end position="20"/>
    </location>
</feature>
<accession>A0A1U7XUA6</accession>
<dbReference type="eggNOG" id="ENOG502SJ26">
    <property type="taxonomic scope" value="Eukaryota"/>
</dbReference>
<dbReference type="UniPathway" id="UPA00545">
    <property type="reaction ID" value="UER00823"/>
</dbReference>
<dbReference type="InterPro" id="IPR000070">
    <property type="entry name" value="Pectinesterase_cat"/>
</dbReference>